<dbReference type="PANTHER" id="PTHR38790:SF4">
    <property type="entry name" value="2EXR DOMAIN-CONTAINING PROTEIN"/>
    <property type="match status" value="1"/>
</dbReference>
<feature type="region of interest" description="Disordered" evidence="1">
    <location>
        <begin position="408"/>
        <end position="470"/>
    </location>
</feature>
<reference evidence="2 3" key="1">
    <citation type="submission" date="2021-02" db="EMBL/GenBank/DDBJ databases">
        <title>Genome assembly of Pseudopithomyces chartarum.</title>
        <authorList>
            <person name="Jauregui R."/>
            <person name="Singh J."/>
            <person name="Voisey C."/>
        </authorList>
    </citation>
    <scope>NUCLEOTIDE SEQUENCE [LARGE SCALE GENOMIC DNA]</scope>
    <source>
        <strain evidence="2 3">AGR01</strain>
    </source>
</reference>
<gene>
    <name evidence="2" type="ORF">GRF29_28g770579</name>
</gene>
<keyword evidence="3" id="KW-1185">Reference proteome</keyword>
<proteinExistence type="predicted"/>
<evidence type="ECO:0000256" key="1">
    <source>
        <dbReference type="SAM" id="MobiDB-lite"/>
    </source>
</evidence>
<dbReference type="Proteomes" id="UP001280581">
    <property type="component" value="Unassembled WGS sequence"/>
</dbReference>
<organism evidence="2 3">
    <name type="scientific">Pseudopithomyces chartarum</name>
    <dbReference type="NCBI Taxonomy" id="1892770"/>
    <lineage>
        <taxon>Eukaryota</taxon>
        <taxon>Fungi</taxon>
        <taxon>Dikarya</taxon>
        <taxon>Ascomycota</taxon>
        <taxon>Pezizomycotina</taxon>
        <taxon>Dothideomycetes</taxon>
        <taxon>Pleosporomycetidae</taxon>
        <taxon>Pleosporales</taxon>
        <taxon>Massarineae</taxon>
        <taxon>Didymosphaeriaceae</taxon>
        <taxon>Pseudopithomyces</taxon>
    </lineage>
</organism>
<dbReference type="EMBL" id="WVTA01000004">
    <property type="protein sequence ID" value="KAK3213714.1"/>
    <property type="molecule type" value="Genomic_DNA"/>
</dbReference>
<comment type="caution">
    <text evidence="2">The sequence shown here is derived from an EMBL/GenBank/DDBJ whole genome shotgun (WGS) entry which is preliminary data.</text>
</comment>
<accession>A0AAN6RKL0</accession>
<evidence type="ECO:0000313" key="2">
    <source>
        <dbReference type="EMBL" id="KAK3213714.1"/>
    </source>
</evidence>
<protein>
    <submittedName>
        <fullName evidence="2">Uncharacterized protein</fullName>
    </submittedName>
</protein>
<sequence>MTTLTVNRHTADPQRQYILNSVCDASDGINFCTCQGQFENHLSCMFYGRNLEPLAFSIGSDNVAEQLGCTLLTELPREIRQMIWEYALHSSTTVPTRGTSTWRSGKALKSSTASIPGLDIAFGLLQSCKIIYLETYKLPLQLNHYTVYDFQGPFRPDLKVLAPWQAALIQRLDISLQQIALERGELRNWLTHWDAKKRHDGAYVAPLFKCVLNKTTGYHLQPFPFDTLSTTINVNPTDGDAITLPIPRGTSDIFYDRAVNATNFSARAMLACRLTHLTLRLCHEDWWTWSQDPAKTSDKSVGLSLDPAVGLVDGSTWPTCRPDLMEQLAEKRRAGDDVQGHGTWGAIVGKLPDLRELKLVLETFEPKQDELERVVKCAETWQFPIENTPFTLVWDGKVEDASWIMEPKDANGNYADTTSVDEDEGGSSFQVSSEEEGSGNGDDNSEEESEEEDSAEEEREEEGSPEHPSRYWNKLCSRFEVRVMRFVRR</sequence>
<dbReference type="PANTHER" id="PTHR38790">
    <property type="entry name" value="2EXR DOMAIN-CONTAINING PROTEIN-RELATED"/>
    <property type="match status" value="1"/>
</dbReference>
<evidence type="ECO:0000313" key="3">
    <source>
        <dbReference type="Proteomes" id="UP001280581"/>
    </source>
</evidence>
<name>A0AAN6RKL0_9PLEO</name>
<feature type="compositionally biased region" description="Acidic residues" evidence="1">
    <location>
        <begin position="433"/>
        <end position="461"/>
    </location>
</feature>
<dbReference type="AlphaFoldDB" id="A0AAN6RKL0"/>